<dbReference type="eggNOG" id="ENOG5032YF0">
    <property type="taxonomic scope" value="Bacteria"/>
</dbReference>
<proteinExistence type="predicted"/>
<dbReference type="AlphaFoldDB" id="A0A081BFQ7"/>
<protein>
    <submittedName>
        <fullName evidence="1">Conserved protein</fullName>
    </submittedName>
</protein>
<name>A0A081BFQ7_9HYPH</name>
<dbReference type="STRING" id="1333998.M2A_3374"/>
<evidence type="ECO:0000313" key="2">
    <source>
        <dbReference type="Proteomes" id="UP000028702"/>
    </source>
</evidence>
<dbReference type="Proteomes" id="UP000028702">
    <property type="component" value="Unassembled WGS sequence"/>
</dbReference>
<organism evidence="1 2">
    <name type="scientific">Tepidicaulis marinus</name>
    <dbReference type="NCBI Taxonomy" id="1333998"/>
    <lineage>
        <taxon>Bacteria</taxon>
        <taxon>Pseudomonadati</taxon>
        <taxon>Pseudomonadota</taxon>
        <taxon>Alphaproteobacteria</taxon>
        <taxon>Hyphomicrobiales</taxon>
        <taxon>Parvibaculaceae</taxon>
        <taxon>Tepidicaulis</taxon>
    </lineage>
</organism>
<reference evidence="1 2" key="1">
    <citation type="submission" date="2014-07" db="EMBL/GenBank/DDBJ databases">
        <title>Tepidicaulis marinum gen. nov., sp. nov., a novel marine bacterium denitrifying nitrate to nitrous oxide strictly under microaerobic conditions.</title>
        <authorList>
            <person name="Takeuchi M."/>
            <person name="Yamagishi T."/>
            <person name="Kamagata Y."/>
            <person name="Oshima K."/>
            <person name="Hattori M."/>
            <person name="Katayama T."/>
            <person name="Hanada S."/>
            <person name="Tamaki H."/>
            <person name="Marumo K."/>
            <person name="Maeda H."/>
            <person name="Nedachi M."/>
            <person name="Iwasaki W."/>
            <person name="Suwa Y."/>
            <person name="Sakata S."/>
        </authorList>
    </citation>
    <scope>NUCLEOTIDE SEQUENCE [LARGE SCALE GENOMIC DNA]</scope>
    <source>
        <strain evidence="1 2">MA2</strain>
    </source>
</reference>
<gene>
    <name evidence="1" type="ORF">M2A_3374</name>
</gene>
<comment type="caution">
    <text evidence="1">The sequence shown here is derived from an EMBL/GenBank/DDBJ whole genome shotgun (WGS) entry which is preliminary data.</text>
</comment>
<dbReference type="EMBL" id="BBIO01000040">
    <property type="protein sequence ID" value="GAK46875.1"/>
    <property type="molecule type" value="Genomic_DNA"/>
</dbReference>
<accession>A0A081BFQ7</accession>
<evidence type="ECO:0000313" key="1">
    <source>
        <dbReference type="EMBL" id="GAK46875.1"/>
    </source>
</evidence>
<sequence>MATVCPPVVEYSREFQARAADELHLLPEGSAIAEMLADYSVMRDQARACR</sequence>
<keyword evidence="2" id="KW-1185">Reference proteome</keyword>